<dbReference type="STRING" id="3055.A8J8E3"/>
<dbReference type="InterPro" id="IPR008139">
    <property type="entry name" value="SaposinB_dom"/>
</dbReference>
<dbReference type="SMART" id="SM00741">
    <property type="entry name" value="SapB"/>
    <property type="match status" value="3"/>
</dbReference>
<reference evidence="4 5" key="1">
    <citation type="journal article" date="2007" name="Science">
        <title>The Chlamydomonas genome reveals the evolution of key animal and plant functions.</title>
        <authorList>
            <person name="Merchant S.S."/>
            <person name="Prochnik S.E."/>
            <person name="Vallon O."/>
            <person name="Harris E.H."/>
            <person name="Karpowicz S.J."/>
            <person name="Witman G.B."/>
            <person name="Terry A."/>
            <person name="Salamov A."/>
            <person name="Fritz-Laylin L.K."/>
            <person name="Marechal-Drouard L."/>
            <person name="Marshall W.F."/>
            <person name="Qu L.H."/>
            <person name="Nelson D.R."/>
            <person name="Sanderfoot A.A."/>
            <person name="Spalding M.H."/>
            <person name="Kapitonov V.V."/>
            <person name="Ren Q."/>
            <person name="Ferris P."/>
            <person name="Lindquist E."/>
            <person name="Shapiro H."/>
            <person name="Lucas S.M."/>
            <person name="Grimwood J."/>
            <person name="Schmutz J."/>
            <person name="Cardol P."/>
            <person name="Cerutti H."/>
            <person name="Chanfreau G."/>
            <person name="Chen C.L."/>
            <person name="Cognat V."/>
            <person name="Croft M.T."/>
            <person name="Dent R."/>
            <person name="Dutcher S."/>
            <person name="Fernandez E."/>
            <person name="Fukuzawa H."/>
            <person name="Gonzalez-Ballester D."/>
            <person name="Gonzalez-Halphen D."/>
            <person name="Hallmann A."/>
            <person name="Hanikenne M."/>
            <person name="Hippler M."/>
            <person name="Inwood W."/>
            <person name="Jabbari K."/>
            <person name="Kalanon M."/>
            <person name="Kuras R."/>
            <person name="Lefebvre P.A."/>
            <person name="Lemaire S.D."/>
            <person name="Lobanov A.V."/>
            <person name="Lohr M."/>
            <person name="Manuell A."/>
            <person name="Meier I."/>
            <person name="Mets L."/>
            <person name="Mittag M."/>
            <person name="Mittelmeier T."/>
            <person name="Moroney J.V."/>
            <person name="Moseley J."/>
            <person name="Napoli C."/>
            <person name="Nedelcu A.M."/>
            <person name="Niyogi K."/>
            <person name="Novoselov S.V."/>
            <person name="Paulsen I.T."/>
            <person name="Pazour G."/>
            <person name="Purton S."/>
            <person name="Ral J.P."/>
            <person name="Riano-Pachon D.M."/>
            <person name="Riekhof W."/>
            <person name="Rymarquis L."/>
            <person name="Schroda M."/>
            <person name="Stern D."/>
            <person name="Umen J."/>
            <person name="Willows R."/>
            <person name="Wilson N."/>
            <person name="Zimmer S.L."/>
            <person name="Allmer J."/>
            <person name="Balk J."/>
            <person name="Bisova K."/>
            <person name="Chen C.J."/>
            <person name="Elias M."/>
            <person name="Gendler K."/>
            <person name="Hauser C."/>
            <person name="Lamb M.R."/>
            <person name="Ledford H."/>
            <person name="Long J.C."/>
            <person name="Minagawa J."/>
            <person name="Page M.D."/>
            <person name="Pan J."/>
            <person name="Pootakham W."/>
            <person name="Roje S."/>
            <person name="Rose A."/>
            <person name="Stahlberg E."/>
            <person name="Terauchi A.M."/>
            <person name="Yang P."/>
            <person name="Ball S."/>
            <person name="Bowler C."/>
            <person name="Dieckmann C.L."/>
            <person name="Gladyshev V.N."/>
            <person name="Green P."/>
            <person name="Jorgensen R."/>
            <person name="Mayfield S."/>
            <person name="Mueller-Roeber B."/>
            <person name="Rajamani S."/>
            <person name="Sayre R.T."/>
            <person name="Brokstein P."/>
            <person name="Dubchak I."/>
            <person name="Goodstein D."/>
            <person name="Hornick L."/>
            <person name="Huang Y.W."/>
            <person name="Jhaveri J."/>
            <person name="Luo Y."/>
            <person name="Martinez D."/>
            <person name="Ngau W.C."/>
            <person name="Otillar B."/>
            <person name="Poliakov A."/>
            <person name="Porter A."/>
            <person name="Szajkowski L."/>
            <person name="Werner G."/>
            <person name="Zhou K."/>
            <person name="Grigoriev I.V."/>
            <person name="Rokhsar D.S."/>
            <person name="Grossman A.R."/>
        </authorList>
    </citation>
    <scope>NUCLEOTIDE SEQUENCE [LARGE SCALE GENOMIC DNA]</scope>
    <source>
        <strain evidence="5">CC-503</strain>
    </source>
</reference>
<dbReference type="InterPro" id="IPR008138">
    <property type="entry name" value="SapB_2"/>
</dbReference>
<dbReference type="Proteomes" id="UP000006906">
    <property type="component" value="Chromosome 5"/>
</dbReference>
<dbReference type="InterPro" id="IPR011001">
    <property type="entry name" value="Saposin-like"/>
</dbReference>
<name>A8J8E3_CHLRE</name>
<gene>
    <name evidence="4" type="ORF">CHLRE_05g235700v5</name>
</gene>
<feature type="domain" description="Saposin B-type" evidence="3">
    <location>
        <begin position="317"/>
        <end position="399"/>
    </location>
</feature>
<keyword evidence="1" id="KW-1015">Disulfide bond</keyword>
<keyword evidence="5" id="KW-1185">Reference proteome</keyword>
<dbReference type="GO" id="GO:0005764">
    <property type="term" value="C:lysosome"/>
    <property type="evidence" value="ECO:0007669"/>
    <property type="project" value="InterPro"/>
</dbReference>
<protein>
    <recommendedName>
        <fullName evidence="3">Saposin B-type domain-containing protein</fullName>
    </recommendedName>
</protein>
<accession>A8J8E3</accession>
<sequence>MQNMKQLNRAVVPALFSLALLLHACGATAARVAVSSAVKEQHHVDRGDQVCDTCLIAMRLLEDALCDDGAVAFVVDLFEKQLCPATPDKDECEQLAEAFIPVAMQWLRASETPASLCAAVGVCGAALLGDPTWDRKHAGNLQQLTASRAIATAASHGHGGGSSSTSGGATTMQCATCRHVVESVKAAAEARGEDGEGGLNSPAGAHMAARAACAGLPGPLAAACSDEVDRRSAILLLAVGGTAADRDTAEACGLLGMCGLSVTTAGAAAPGTGGLLGSRRLPPLPPALAKALSASWRGRLGAAHTRLEAALGSPALRDTRCTACKMAVAEVSLLLSDPAVQASMLTYAKAVCDAALPSAYTPACRIAVDAYAPMIFALVPQYVQPDPVCVRLGMCPVLSAVEQLVLCGKGVKAVAAAGGELVEAVANLP</sequence>
<feature type="domain" description="Saposin B-type" evidence="3">
    <location>
        <begin position="47"/>
        <end position="127"/>
    </location>
</feature>
<organism evidence="4 5">
    <name type="scientific">Chlamydomonas reinhardtii</name>
    <name type="common">Chlamydomonas smithii</name>
    <dbReference type="NCBI Taxonomy" id="3055"/>
    <lineage>
        <taxon>Eukaryota</taxon>
        <taxon>Viridiplantae</taxon>
        <taxon>Chlorophyta</taxon>
        <taxon>core chlorophytes</taxon>
        <taxon>Chlorophyceae</taxon>
        <taxon>CS clade</taxon>
        <taxon>Chlamydomonadales</taxon>
        <taxon>Chlamydomonadaceae</taxon>
        <taxon>Chlamydomonas</taxon>
    </lineage>
</organism>
<dbReference type="eggNOG" id="KOG1340">
    <property type="taxonomic scope" value="Eukaryota"/>
</dbReference>
<dbReference type="Pfam" id="PF03489">
    <property type="entry name" value="SapB_2"/>
    <property type="match status" value="1"/>
</dbReference>
<dbReference type="HOGENOM" id="CLU_592332_0_0_1"/>
<dbReference type="GeneID" id="5723308"/>
<dbReference type="KEGG" id="cre:CHLRE_05g235700v5"/>
<dbReference type="InterPro" id="IPR051428">
    <property type="entry name" value="Sphingo_Act-Surfact_Prot"/>
</dbReference>
<dbReference type="PANTHER" id="PTHR11480:SF3">
    <property type="entry name" value="BCDNA.GH08312"/>
    <property type="match status" value="1"/>
</dbReference>
<evidence type="ECO:0000313" key="5">
    <source>
        <dbReference type="Proteomes" id="UP000006906"/>
    </source>
</evidence>
<dbReference type="AlphaFoldDB" id="A8J8E3"/>
<feature type="domain" description="Saposin B-type" evidence="3">
    <location>
        <begin position="170"/>
        <end position="262"/>
    </location>
</feature>
<evidence type="ECO:0000256" key="1">
    <source>
        <dbReference type="ARBA" id="ARBA00023157"/>
    </source>
</evidence>
<evidence type="ECO:0000259" key="3">
    <source>
        <dbReference type="PROSITE" id="PS50015"/>
    </source>
</evidence>
<dbReference type="RefSeq" id="XP_001697748.1">
    <property type="nucleotide sequence ID" value="XM_001697696.2"/>
</dbReference>
<dbReference type="PROSITE" id="PS50015">
    <property type="entry name" value="SAP_B"/>
    <property type="match status" value="3"/>
</dbReference>
<dbReference type="PANTHER" id="PTHR11480">
    <property type="entry name" value="SAPOSIN-RELATED"/>
    <property type="match status" value="1"/>
</dbReference>
<dbReference type="PRINTS" id="PR01797">
    <property type="entry name" value="SAPOSIN"/>
</dbReference>
<dbReference type="GO" id="GO:0006665">
    <property type="term" value="P:sphingolipid metabolic process"/>
    <property type="evidence" value="ECO:0007669"/>
    <property type="project" value="InterPro"/>
</dbReference>
<dbReference type="OrthoDB" id="69496at2759"/>
<dbReference type="GO" id="GO:0016020">
    <property type="term" value="C:membrane"/>
    <property type="evidence" value="ECO:0007669"/>
    <property type="project" value="GOC"/>
</dbReference>
<dbReference type="InterPro" id="IPR008373">
    <property type="entry name" value="Saposin"/>
</dbReference>
<proteinExistence type="predicted"/>
<evidence type="ECO:0000256" key="2">
    <source>
        <dbReference type="ARBA" id="ARBA00023180"/>
    </source>
</evidence>
<dbReference type="PaxDb" id="3055-EDO99900"/>
<dbReference type="Gramene" id="PNW83580">
    <property type="protein sequence ID" value="PNW83580"/>
    <property type="gene ID" value="CHLRE_05g235700v5"/>
</dbReference>
<dbReference type="GO" id="GO:0005615">
    <property type="term" value="C:extracellular space"/>
    <property type="evidence" value="ECO:0000318"/>
    <property type="project" value="GO_Central"/>
</dbReference>
<dbReference type="EMBL" id="CM008966">
    <property type="protein sequence ID" value="PNW83580.1"/>
    <property type="molecule type" value="Genomic_DNA"/>
</dbReference>
<dbReference type="Gene3D" id="1.10.225.10">
    <property type="entry name" value="Saposin-like"/>
    <property type="match status" value="2"/>
</dbReference>
<evidence type="ECO:0000313" key="4">
    <source>
        <dbReference type="EMBL" id="PNW83580.1"/>
    </source>
</evidence>
<dbReference type="SUPFAM" id="SSF47862">
    <property type="entry name" value="Saposin"/>
    <property type="match status" value="2"/>
</dbReference>
<dbReference type="InParanoid" id="A8J8E3"/>
<keyword evidence="2" id="KW-0325">Glycoprotein</keyword>